<organism evidence="1 2">
    <name type="scientific">Pararoseomonas baculiformis</name>
    <dbReference type="NCBI Taxonomy" id="2820812"/>
    <lineage>
        <taxon>Bacteria</taxon>
        <taxon>Pseudomonadati</taxon>
        <taxon>Pseudomonadota</taxon>
        <taxon>Alphaproteobacteria</taxon>
        <taxon>Acetobacterales</taxon>
        <taxon>Acetobacteraceae</taxon>
        <taxon>Pararoseomonas</taxon>
    </lineage>
</organism>
<dbReference type="InterPro" id="IPR018723">
    <property type="entry name" value="DUF2254_membrane"/>
</dbReference>
<accession>A0ABS4A8A3</accession>
<comment type="caution">
    <text evidence="1">The sequence shown here is derived from an EMBL/GenBank/DDBJ whole genome shotgun (WGS) entry which is preliminary data.</text>
</comment>
<protein>
    <submittedName>
        <fullName evidence="1">DUF2254 domain-containing protein</fullName>
    </submittedName>
</protein>
<gene>
    <name evidence="1" type="ORF">J8J14_00420</name>
</gene>
<dbReference type="Proteomes" id="UP000681594">
    <property type="component" value="Unassembled WGS sequence"/>
</dbReference>
<dbReference type="Pfam" id="PF10011">
    <property type="entry name" value="DUF2254"/>
    <property type="match status" value="1"/>
</dbReference>
<evidence type="ECO:0000313" key="1">
    <source>
        <dbReference type="EMBL" id="MBP0443227.1"/>
    </source>
</evidence>
<sequence length="128" mass="13931">MIDRLRGCLTRLTARQLQEPVLRDRSGRVRIIRETTTYAGLVDAAFHQIRQAGAGHPAVVIHLIEAIARIAEHTRDAEQAGALARHARMVAAAGLRNAEEAGDHRDIQRSLARAEKVIAGRAAESMAA</sequence>
<name>A0ABS4A8A3_9PROT</name>
<evidence type="ECO:0000313" key="2">
    <source>
        <dbReference type="Proteomes" id="UP000681594"/>
    </source>
</evidence>
<proteinExistence type="predicted"/>
<keyword evidence="2" id="KW-1185">Reference proteome</keyword>
<reference evidence="1 2" key="1">
    <citation type="submission" date="2021-03" db="EMBL/GenBank/DDBJ databases">
        <authorList>
            <person name="So Y."/>
        </authorList>
    </citation>
    <scope>NUCLEOTIDE SEQUENCE [LARGE SCALE GENOMIC DNA]</scope>
    <source>
        <strain evidence="1 2">SSH11</strain>
    </source>
</reference>
<dbReference type="EMBL" id="JAGIZB010000001">
    <property type="protein sequence ID" value="MBP0443227.1"/>
    <property type="molecule type" value="Genomic_DNA"/>
</dbReference>